<reference evidence="4 5" key="1">
    <citation type="submission" date="2018-05" db="EMBL/GenBank/DDBJ databases">
        <title>Genomic Encyclopedia of Type Strains, Phase IV (KMG-IV): sequencing the most valuable type-strain genomes for metagenomic binning, comparative biology and taxonomic classification.</title>
        <authorList>
            <person name="Goeker M."/>
        </authorList>
    </citation>
    <scope>NUCLEOTIDE SEQUENCE [LARGE SCALE GENOMIC DNA]</scope>
    <source>
        <strain evidence="4 5">DSM 6462</strain>
    </source>
</reference>
<dbReference type="EMBL" id="QJJK01000004">
    <property type="protein sequence ID" value="PXW60331.1"/>
    <property type="molecule type" value="Genomic_DNA"/>
</dbReference>
<evidence type="ECO:0000256" key="1">
    <source>
        <dbReference type="ARBA" id="ARBA00023002"/>
    </source>
</evidence>
<dbReference type="GO" id="GO:0016491">
    <property type="term" value="F:oxidoreductase activity"/>
    <property type="evidence" value="ECO:0007669"/>
    <property type="project" value="UniProtKB-KW"/>
</dbReference>
<gene>
    <name evidence="4" type="ORF">C7450_104386</name>
</gene>
<dbReference type="OrthoDB" id="9793626at2"/>
<keyword evidence="1" id="KW-0560">Oxidoreductase</keyword>
<dbReference type="PANTHER" id="PTHR43333">
    <property type="entry name" value="2-HACID_DH_C DOMAIN-CONTAINING PROTEIN"/>
    <property type="match status" value="1"/>
</dbReference>
<evidence type="ECO:0000259" key="3">
    <source>
        <dbReference type="Pfam" id="PF02826"/>
    </source>
</evidence>
<dbReference type="CDD" id="cd05300">
    <property type="entry name" value="2-Hacid_dh_1"/>
    <property type="match status" value="1"/>
</dbReference>
<dbReference type="Proteomes" id="UP000248021">
    <property type="component" value="Unassembled WGS sequence"/>
</dbReference>
<evidence type="ECO:0000256" key="2">
    <source>
        <dbReference type="ARBA" id="ARBA00023027"/>
    </source>
</evidence>
<comment type="caution">
    <text evidence="4">The sequence shown here is derived from an EMBL/GenBank/DDBJ whole genome shotgun (WGS) entry which is preliminary data.</text>
</comment>
<dbReference type="Gene3D" id="3.40.50.720">
    <property type="entry name" value="NAD(P)-binding Rossmann-like Domain"/>
    <property type="match status" value="2"/>
</dbReference>
<feature type="domain" description="D-isomer specific 2-hydroxyacid dehydrogenase NAD-binding" evidence="3">
    <location>
        <begin position="116"/>
        <end position="289"/>
    </location>
</feature>
<sequence length="327" mass="34760">MRIHIQNTASLSPTYTVDEAVWSAALARNGEDAAAYQVTFGKTPNDYAGAIADAELLLSHNRSIPSLFPAEAPRLKYVMCGNAGLDSLAPFDWLPRGVTLLTNSGTHADKAGEYALMALLMLANGIPAFVTAQGEARWSRQAGRLLRDGRLTVVGLGALGGATAHHGKAFGMHVTGVRTSASPHPACDRVVATADIDSVLPETDYLVLACPLTPATRNILDRRRLALLPPHAGLVNIGRGALVDEEALCDALDAGALAGAVLDVFVTEPLPPDARIWTTPNVVITPHMSADDPARYMANTLDVLFANMKALREGRPLPNRFDVARGY</sequence>
<dbReference type="Pfam" id="PF02826">
    <property type="entry name" value="2-Hacid_dh_C"/>
    <property type="match status" value="1"/>
</dbReference>
<dbReference type="AlphaFoldDB" id="A0A2V3U9E0"/>
<accession>A0A2V3U9E0</accession>
<keyword evidence="2" id="KW-0520">NAD</keyword>
<keyword evidence="5" id="KW-1185">Reference proteome</keyword>
<dbReference type="RefSeq" id="WP_110374647.1">
    <property type="nucleotide sequence ID" value="NZ_CAKNFM010000006.1"/>
</dbReference>
<organism evidence="4 5">
    <name type="scientific">Chelatococcus asaccharovorans</name>
    <dbReference type="NCBI Taxonomy" id="28210"/>
    <lineage>
        <taxon>Bacteria</taxon>
        <taxon>Pseudomonadati</taxon>
        <taxon>Pseudomonadota</taxon>
        <taxon>Alphaproteobacteria</taxon>
        <taxon>Hyphomicrobiales</taxon>
        <taxon>Chelatococcaceae</taxon>
        <taxon>Chelatococcus</taxon>
    </lineage>
</organism>
<dbReference type="GO" id="GO:0051287">
    <property type="term" value="F:NAD binding"/>
    <property type="evidence" value="ECO:0007669"/>
    <property type="project" value="InterPro"/>
</dbReference>
<dbReference type="SUPFAM" id="SSF51735">
    <property type="entry name" value="NAD(P)-binding Rossmann-fold domains"/>
    <property type="match status" value="1"/>
</dbReference>
<dbReference type="PANTHER" id="PTHR43333:SF1">
    <property type="entry name" value="D-ISOMER SPECIFIC 2-HYDROXYACID DEHYDROGENASE NAD-BINDING DOMAIN-CONTAINING PROTEIN"/>
    <property type="match status" value="1"/>
</dbReference>
<dbReference type="InterPro" id="IPR036291">
    <property type="entry name" value="NAD(P)-bd_dom_sf"/>
</dbReference>
<evidence type="ECO:0000313" key="5">
    <source>
        <dbReference type="Proteomes" id="UP000248021"/>
    </source>
</evidence>
<name>A0A2V3U9E0_9HYPH</name>
<dbReference type="InterPro" id="IPR006140">
    <property type="entry name" value="D-isomer_DH_NAD-bd"/>
</dbReference>
<proteinExistence type="predicted"/>
<protein>
    <submittedName>
        <fullName evidence="4">Phosphoglycerate dehydrogenase-like enzyme</fullName>
    </submittedName>
</protein>
<dbReference type="SUPFAM" id="SSF52283">
    <property type="entry name" value="Formate/glycerate dehydrogenase catalytic domain-like"/>
    <property type="match status" value="1"/>
</dbReference>
<evidence type="ECO:0000313" key="4">
    <source>
        <dbReference type="EMBL" id="PXW60331.1"/>
    </source>
</evidence>